<reference evidence="1" key="1">
    <citation type="submission" date="2021-08" db="EMBL/GenBank/DDBJ databases">
        <title>Sphingopyxis panaciterrulae sp. nov., isolated from the surface water of the Yellow Sea.</title>
        <authorList>
            <person name="Gao Z."/>
            <person name="Zhang D."/>
            <person name="Zhang A."/>
        </authorList>
    </citation>
    <scope>NUCLEOTIDE SEQUENCE</scope>
    <source>
        <strain evidence="1">XHP0097</strain>
    </source>
</reference>
<accession>A0ABS7MCM2</accession>
<name>A0ABS7MCM2_9SPHN</name>
<proteinExistence type="predicted"/>
<evidence type="ECO:0000313" key="2">
    <source>
        <dbReference type="Proteomes" id="UP001166571"/>
    </source>
</evidence>
<dbReference type="EMBL" id="JAILXK010000001">
    <property type="protein sequence ID" value="MBY4636762.1"/>
    <property type="molecule type" value="Genomic_DNA"/>
</dbReference>
<gene>
    <name evidence="1" type="ORF">K5P26_06360</name>
</gene>
<evidence type="ECO:0000313" key="1">
    <source>
        <dbReference type="EMBL" id="MBY4636762.1"/>
    </source>
</evidence>
<protein>
    <submittedName>
        <fullName evidence="1">SapC family protein</fullName>
    </submittedName>
</protein>
<dbReference type="InterPro" id="IPR010836">
    <property type="entry name" value="SapC"/>
</dbReference>
<dbReference type="Proteomes" id="UP001166571">
    <property type="component" value="Unassembled WGS sequence"/>
</dbReference>
<dbReference type="Pfam" id="PF07277">
    <property type="entry name" value="SapC"/>
    <property type="match status" value="1"/>
</dbReference>
<comment type="caution">
    <text evidence="1">The sequence shown here is derived from an EMBL/GenBank/DDBJ whole genome shotgun (WGS) entry which is preliminary data.</text>
</comment>
<dbReference type="RefSeq" id="WP_222136122.1">
    <property type="nucleotide sequence ID" value="NZ_JAILXK010000001.1"/>
</dbReference>
<keyword evidence="2" id="KW-1185">Reference proteome</keyword>
<sequence length="258" mass="28738">MATAPENALPLFYNDLEPLSSVDHADFRARGLEKADFLVKQHAVPLTSDEFVAASRFYPIVFSAGDKPVPLALMGLNEGVNTFVDDEGKLKNPVYVPAYIRRYPFLLARLRPDSDELSLCFDPTSGAIAKGDEGDALFVDGKPSEAVNAVLQFCQQFEEAGQRTTMFVEELKKAELLMDGEVSIQPENSDKPFIYRGFQMIDENKLRELRGDVMRKMVQNGIMPLIFAHLFSLQLMREVFAAQVAAGKMPQVTEAPQV</sequence>
<organism evidence="1 2">
    <name type="scientific">Sphingopyxis jiangsuensis</name>
    <dbReference type="NCBI Taxonomy" id="2871171"/>
    <lineage>
        <taxon>Bacteria</taxon>
        <taxon>Pseudomonadati</taxon>
        <taxon>Pseudomonadota</taxon>
        <taxon>Alphaproteobacteria</taxon>
        <taxon>Sphingomonadales</taxon>
        <taxon>Sphingomonadaceae</taxon>
        <taxon>Sphingopyxis</taxon>
    </lineage>
</organism>